<evidence type="ECO:0000256" key="3">
    <source>
        <dbReference type="ARBA" id="ARBA00022475"/>
    </source>
</evidence>
<evidence type="ECO:0000313" key="9">
    <source>
        <dbReference type="Proteomes" id="UP000069241"/>
    </source>
</evidence>
<feature type="transmembrane region" description="Helical" evidence="7">
    <location>
        <begin position="164"/>
        <end position="186"/>
    </location>
</feature>
<comment type="subcellular location">
    <subcellularLocation>
        <location evidence="1">Cell membrane</location>
        <topology evidence="1">Multi-pass membrane protein</topology>
    </subcellularLocation>
</comment>
<dbReference type="InterPro" id="IPR048279">
    <property type="entry name" value="MdtK-like"/>
</dbReference>
<keyword evidence="3" id="KW-1003">Cell membrane</keyword>
<organism evidence="8 9">
    <name type="scientific">Desulfovibrio fairfieldensis</name>
    <dbReference type="NCBI Taxonomy" id="44742"/>
    <lineage>
        <taxon>Bacteria</taxon>
        <taxon>Pseudomonadati</taxon>
        <taxon>Thermodesulfobacteriota</taxon>
        <taxon>Desulfovibrionia</taxon>
        <taxon>Desulfovibrionales</taxon>
        <taxon>Desulfovibrionaceae</taxon>
        <taxon>Desulfovibrio</taxon>
    </lineage>
</organism>
<accession>A0A0X8JJN6</accession>
<dbReference type="PANTHER" id="PTHR43549:SF3">
    <property type="entry name" value="MULTIDRUG RESISTANCE PROTEIN YPNP-RELATED"/>
    <property type="match status" value="1"/>
</dbReference>
<feature type="transmembrane region" description="Helical" evidence="7">
    <location>
        <begin position="192"/>
        <end position="213"/>
    </location>
</feature>
<feature type="transmembrane region" description="Helical" evidence="7">
    <location>
        <begin position="239"/>
        <end position="260"/>
    </location>
</feature>
<dbReference type="RefSeq" id="WP_062252206.1">
    <property type="nucleotide sequence ID" value="NZ_CP014229.1"/>
</dbReference>
<dbReference type="GO" id="GO:0042910">
    <property type="term" value="F:xenobiotic transmembrane transporter activity"/>
    <property type="evidence" value="ECO:0007669"/>
    <property type="project" value="InterPro"/>
</dbReference>
<dbReference type="Pfam" id="PF01554">
    <property type="entry name" value="MatE"/>
    <property type="match status" value="2"/>
</dbReference>
<dbReference type="CDD" id="cd13138">
    <property type="entry name" value="MATE_yoeA_like"/>
    <property type="match status" value="1"/>
</dbReference>
<dbReference type="InterPro" id="IPR052031">
    <property type="entry name" value="Membrane_Transporter-Flippase"/>
</dbReference>
<keyword evidence="9" id="KW-1185">Reference proteome</keyword>
<dbReference type="AlphaFoldDB" id="A0A0X8JJN6"/>
<feature type="transmembrane region" description="Helical" evidence="7">
    <location>
        <begin position="133"/>
        <end position="152"/>
    </location>
</feature>
<dbReference type="PANTHER" id="PTHR43549">
    <property type="entry name" value="MULTIDRUG RESISTANCE PROTEIN YPNP-RELATED"/>
    <property type="match status" value="1"/>
</dbReference>
<gene>
    <name evidence="8" type="ORF">AXF13_07075</name>
</gene>
<proteinExistence type="predicted"/>
<feature type="transmembrane region" description="Helical" evidence="7">
    <location>
        <begin position="356"/>
        <end position="374"/>
    </location>
</feature>
<protein>
    <submittedName>
        <fullName evidence="8">MATE family efflux transporter</fullName>
    </submittedName>
</protein>
<dbReference type="GO" id="GO:0015297">
    <property type="term" value="F:antiporter activity"/>
    <property type="evidence" value="ECO:0007669"/>
    <property type="project" value="InterPro"/>
</dbReference>
<dbReference type="KEGG" id="dfi:AXF13_07075"/>
<evidence type="ECO:0000256" key="4">
    <source>
        <dbReference type="ARBA" id="ARBA00022692"/>
    </source>
</evidence>
<dbReference type="Proteomes" id="UP000069241">
    <property type="component" value="Chromosome"/>
</dbReference>
<evidence type="ECO:0000313" key="8">
    <source>
        <dbReference type="EMBL" id="AMD89897.1"/>
    </source>
</evidence>
<evidence type="ECO:0000256" key="5">
    <source>
        <dbReference type="ARBA" id="ARBA00022989"/>
    </source>
</evidence>
<dbReference type="InterPro" id="IPR002528">
    <property type="entry name" value="MATE_fam"/>
</dbReference>
<evidence type="ECO:0000256" key="6">
    <source>
        <dbReference type="ARBA" id="ARBA00023136"/>
    </source>
</evidence>
<dbReference type="EMBL" id="CP014229">
    <property type="protein sequence ID" value="AMD89897.1"/>
    <property type="molecule type" value="Genomic_DNA"/>
</dbReference>
<evidence type="ECO:0000256" key="1">
    <source>
        <dbReference type="ARBA" id="ARBA00004651"/>
    </source>
</evidence>
<dbReference type="STRING" id="44742.AXF13_07075"/>
<feature type="transmembrane region" description="Helical" evidence="7">
    <location>
        <begin position="416"/>
        <end position="435"/>
    </location>
</feature>
<keyword evidence="2" id="KW-0813">Transport</keyword>
<name>A0A0X8JJN6_9BACT</name>
<sequence length="451" mass="48388">MAKNLTQGSPAKLIFFFALPLFIGNLFQQIYNMADTLIVGRTIGVTALAGVGSTGSLLFLVLGFVMGMTSGFSIVTAQFFGACNKVGVRRSFCAGILLSAVVAAVLTISGVLLSRTVLVLMLTPPEIMEDAHSYIIVISWGIGAAVLFNLLSNMIMALGDSKTPLFFLIIACLLNIILDFIFILYFKMGVAGAAWATVLAQVVSGLLCVGYILNKQPLLRPHAKDWKLGFKDIWKPMRIGLPMGFQMSVIAVGAIILQAALNSLGPLAVAAYTAAQKIDMVAVLPMMSFGLAMATYTGQNYGARNLERIRQGVRQCCFMSVGFSIAIAVVNITGGHHLIALFVGGGQERVIEMGQTYLEISGCMYWVLALLFIYRNTLQGLGQSLIPTLAGVMELLMRALAAVVLAVWWGFNGVCLANPLAWLGAALPLGIAYYASMRRLKREGLPPPEAV</sequence>
<dbReference type="GO" id="GO:0005886">
    <property type="term" value="C:plasma membrane"/>
    <property type="evidence" value="ECO:0007669"/>
    <property type="project" value="UniProtKB-SubCell"/>
</dbReference>
<feature type="transmembrane region" description="Helical" evidence="7">
    <location>
        <begin position="318"/>
        <end position="344"/>
    </location>
</feature>
<reference evidence="9" key="1">
    <citation type="submission" date="2016-02" db="EMBL/GenBank/DDBJ databases">
        <authorList>
            <person name="Holder M.E."/>
            <person name="Ajami N.J."/>
            <person name="Petrosino J.F."/>
        </authorList>
    </citation>
    <scope>NUCLEOTIDE SEQUENCE [LARGE SCALE GENOMIC DNA]</scope>
    <source>
        <strain evidence="9">CCUG 45958</strain>
    </source>
</reference>
<keyword evidence="5 7" id="KW-1133">Transmembrane helix</keyword>
<keyword evidence="4 7" id="KW-0812">Transmembrane</keyword>
<dbReference type="PIRSF" id="PIRSF006603">
    <property type="entry name" value="DinF"/>
    <property type="match status" value="1"/>
</dbReference>
<dbReference type="NCBIfam" id="TIGR00797">
    <property type="entry name" value="matE"/>
    <property type="match status" value="1"/>
</dbReference>
<evidence type="ECO:0000256" key="2">
    <source>
        <dbReference type="ARBA" id="ARBA00022448"/>
    </source>
</evidence>
<feature type="transmembrane region" description="Helical" evidence="7">
    <location>
        <begin position="12"/>
        <end position="31"/>
    </location>
</feature>
<feature type="transmembrane region" description="Helical" evidence="7">
    <location>
        <begin position="386"/>
        <end position="410"/>
    </location>
</feature>
<feature type="transmembrane region" description="Helical" evidence="7">
    <location>
        <begin position="280"/>
        <end position="297"/>
    </location>
</feature>
<keyword evidence="6 7" id="KW-0472">Membrane</keyword>
<feature type="transmembrane region" description="Helical" evidence="7">
    <location>
        <begin position="92"/>
        <end position="113"/>
    </location>
</feature>
<evidence type="ECO:0000256" key="7">
    <source>
        <dbReference type="SAM" id="Phobius"/>
    </source>
</evidence>